<sequence length="70" mass="8381">MTNSFFQGRLGKFSARNNFKKNDKIAANFLVRMQGFLKKREKEKGKRKKYLKRKEKFLAHKQSYAPQINL</sequence>
<organism evidence="1 2">
    <name type="scientific">Kaistella solincola</name>
    <dbReference type="NCBI Taxonomy" id="510955"/>
    <lineage>
        <taxon>Bacteria</taxon>
        <taxon>Pseudomonadati</taxon>
        <taxon>Bacteroidota</taxon>
        <taxon>Flavobacteriia</taxon>
        <taxon>Flavobacteriales</taxon>
        <taxon>Weeksellaceae</taxon>
        <taxon>Chryseobacterium group</taxon>
        <taxon>Kaistella</taxon>
    </lineage>
</organism>
<evidence type="ECO:0008006" key="3">
    <source>
        <dbReference type="Google" id="ProtNLM"/>
    </source>
</evidence>
<comment type="caution">
    <text evidence="1">The sequence shown here is derived from an EMBL/GenBank/DDBJ whole genome shotgun (WGS) entry which is preliminary data.</text>
</comment>
<dbReference type="EMBL" id="JSYK01000002">
    <property type="protein sequence ID" value="KIA84385.1"/>
    <property type="molecule type" value="Genomic_DNA"/>
</dbReference>
<dbReference type="Proteomes" id="UP000031275">
    <property type="component" value="Unassembled WGS sequence"/>
</dbReference>
<gene>
    <name evidence="1" type="ORF">OA84_02300</name>
</gene>
<accession>A0ABR4ZTX3</accession>
<keyword evidence="2" id="KW-1185">Reference proteome</keyword>
<evidence type="ECO:0000313" key="1">
    <source>
        <dbReference type="EMBL" id="KIA84385.1"/>
    </source>
</evidence>
<evidence type="ECO:0000313" key="2">
    <source>
        <dbReference type="Proteomes" id="UP000031275"/>
    </source>
</evidence>
<proteinExistence type="predicted"/>
<name>A0ABR4ZTX3_9FLAO</name>
<reference evidence="1 2" key="1">
    <citation type="submission" date="2014-10" db="EMBL/GenBank/DDBJ databases">
        <title>Kaistella solincola genome.</title>
        <authorList>
            <person name="Newman J.D."/>
        </authorList>
    </citation>
    <scope>NUCLEOTIDE SEQUENCE [LARGE SCALE GENOMIC DNA]</scope>
    <source>
        <strain evidence="1 2">DSM 22468</strain>
    </source>
</reference>
<protein>
    <recommendedName>
        <fullName evidence="3">30S ribosomal protein S21</fullName>
    </recommendedName>
</protein>